<dbReference type="EMBL" id="MU069585">
    <property type="protein sequence ID" value="KAF5838256.1"/>
    <property type="molecule type" value="Genomic_DNA"/>
</dbReference>
<name>A0ABQ7GUG8_DUNSA</name>
<feature type="compositionally biased region" description="Low complexity" evidence="1">
    <location>
        <begin position="712"/>
        <end position="743"/>
    </location>
</feature>
<feature type="region of interest" description="Disordered" evidence="1">
    <location>
        <begin position="388"/>
        <end position="449"/>
    </location>
</feature>
<reference evidence="2" key="1">
    <citation type="submission" date="2017-08" db="EMBL/GenBank/DDBJ databases">
        <authorList>
            <person name="Polle J.E."/>
            <person name="Barry K."/>
            <person name="Cushman J."/>
            <person name="Schmutz J."/>
            <person name="Tran D."/>
            <person name="Hathwaick L.T."/>
            <person name="Yim W.C."/>
            <person name="Jenkins J."/>
            <person name="Mckie-Krisberg Z.M."/>
            <person name="Prochnik S."/>
            <person name="Lindquist E."/>
            <person name="Dockter R.B."/>
            <person name="Adam C."/>
            <person name="Molina H."/>
            <person name="Bunkerborg J."/>
            <person name="Jin E."/>
            <person name="Buchheim M."/>
            <person name="Magnuson J."/>
        </authorList>
    </citation>
    <scope>NUCLEOTIDE SEQUENCE</scope>
    <source>
        <strain evidence="2">CCAP 19/18</strain>
    </source>
</reference>
<feature type="compositionally biased region" description="Low complexity" evidence="1">
    <location>
        <begin position="529"/>
        <end position="538"/>
    </location>
</feature>
<protein>
    <submittedName>
        <fullName evidence="2">Uncharacterized protein</fullName>
    </submittedName>
</protein>
<feature type="region of interest" description="Disordered" evidence="1">
    <location>
        <begin position="491"/>
        <end position="510"/>
    </location>
</feature>
<feature type="region of interest" description="Disordered" evidence="1">
    <location>
        <begin position="859"/>
        <end position="886"/>
    </location>
</feature>
<comment type="caution">
    <text evidence="2">The sequence shown here is derived from an EMBL/GenBank/DDBJ whole genome shotgun (WGS) entry which is preliminary data.</text>
</comment>
<feature type="region of interest" description="Disordered" evidence="1">
    <location>
        <begin position="709"/>
        <end position="800"/>
    </location>
</feature>
<feature type="compositionally biased region" description="Low complexity" evidence="1">
    <location>
        <begin position="389"/>
        <end position="404"/>
    </location>
</feature>
<proteinExistence type="predicted"/>
<evidence type="ECO:0000256" key="1">
    <source>
        <dbReference type="SAM" id="MobiDB-lite"/>
    </source>
</evidence>
<evidence type="ECO:0000313" key="2">
    <source>
        <dbReference type="EMBL" id="KAF5838256.1"/>
    </source>
</evidence>
<sequence length="917" mass="96192">MSWAKCSACSDGHGIMGKSQVHKSWAWCMCGWARCCGFGSGPHAMSWANCSAHVDGHFVIGAGQVHTQCCGPSALLVRMGMVSWARVLQRLLQVVQQGVSGLSGAEVAACLQAMASLQVVQQETSANKALQKARKQARKSAGSSKQNNATKMNSLSNRGNGVGTKKVHISSVVGVPIQSWAHVQATLARRFMNLLPEPPAKAPTSAPARATAPSPAAGAADSRASAAAPYSAAGAAYSTANVAAPSPAAAAPSPANATAPSPASATAPSPGACVPSPAAVAPLPAPASAVAPSAAAAARYPAAGAAYSAASAAGASKQRGSVPDAPPGVTGKAFTQALCALWSMGVGLHASTDLERVLHCAHKLAQQRGALDRRSIVTLAKLIPDLARRQAQQRQQQEEQQQLQTSRHGPNLAARDQPQPHPHHSHHQHNLERSSPDRQQQQQLALVQTSPKAVLKSLLVSSMSMGLRPRHPSQPDPSASLLFHLQTSLTSSAAATPAPPSSPAGMNRGSCPAAALPFTLAPSEDLGRGAAAAANPTTPASPPGTEAGRGSPAAAIPFALASSADLGRRTAAAAAPLFLNAQFATATAAGPNSFAHAPLGHAAAAAPFFSNAPFGPTTAAAPHLLAHGPFGTASAAGPNSVTHVPANVQRESTSDGWHVQDVVALLQCALQLGLKPPRAWLKAVQQKVTAVVALPVGALSEYMPVLEVHPPHQQQQQQQQQHMHGGQAHQLHQGRQQFQQQQHMHGKQAHQLHQGRQQFQQQQQQQQQHTHGGQVYQVHQGRQQYEARQQQQQEVHGQEVHQLHQGYQLYQDQQYQNHQHQQQQQQQQHRESAQQLLAQVCHKRALELMCSAHPQTLVKGSLSSSSLNSSSLNSSSSSPSQRQQPTLTPDNAALLLHQVSAVMPEAPEMPCHRSLTS</sequence>
<feature type="region of interest" description="Disordered" evidence="1">
    <location>
        <begin position="245"/>
        <end position="271"/>
    </location>
</feature>
<evidence type="ECO:0000313" key="3">
    <source>
        <dbReference type="Proteomes" id="UP000815325"/>
    </source>
</evidence>
<feature type="compositionally biased region" description="Low complexity" evidence="1">
    <location>
        <begin position="861"/>
        <end position="878"/>
    </location>
</feature>
<accession>A0ABQ7GUG8</accession>
<dbReference type="Proteomes" id="UP000815325">
    <property type="component" value="Unassembled WGS sequence"/>
</dbReference>
<feature type="region of interest" description="Disordered" evidence="1">
    <location>
        <begin position="129"/>
        <end position="163"/>
    </location>
</feature>
<feature type="compositionally biased region" description="Low complexity" evidence="1">
    <location>
        <begin position="751"/>
        <end position="795"/>
    </location>
</feature>
<organism evidence="2 3">
    <name type="scientific">Dunaliella salina</name>
    <name type="common">Green alga</name>
    <name type="synonym">Protococcus salinus</name>
    <dbReference type="NCBI Taxonomy" id="3046"/>
    <lineage>
        <taxon>Eukaryota</taxon>
        <taxon>Viridiplantae</taxon>
        <taxon>Chlorophyta</taxon>
        <taxon>core chlorophytes</taxon>
        <taxon>Chlorophyceae</taxon>
        <taxon>CS clade</taxon>
        <taxon>Chlamydomonadales</taxon>
        <taxon>Dunaliellaceae</taxon>
        <taxon>Dunaliella</taxon>
    </lineage>
</organism>
<keyword evidence="3" id="KW-1185">Reference proteome</keyword>
<feature type="compositionally biased region" description="Polar residues" evidence="1">
    <location>
        <begin position="147"/>
        <end position="159"/>
    </location>
</feature>
<gene>
    <name evidence="2" type="ORF">DUNSADRAFT_3171</name>
</gene>
<feature type="compositionally biased region" description="Low complexity" evidence="1">
    <location>
        <begin position="202"/>
        <end position="217"/>
    </location>
</feature>
<feature type="region of interest" description="Disordered" evidence="1">
    <location>
        <begin position="529"/>
        <end position="551"/>
    </location>
</feature>
<feature type="region of interest" description="Disordered" evidence="1">
    <location>
        <begin position="198"/>
        <end position="217"/>
    </location>
</feature>